<dbReference type="RefSeq" id="WP_065878609.1">
    <property type="nucleotide sequence ID" value="NZ_SPVI01000016.1"/>
</dbReference>
<dbReference type="AlphaFoldDB" id="A0A4Y9T9L3"/>
<feature type="domain" description="CN hydrolase" evidence="2">
    <location>
        <begin position="9"/>
        <end position="60"/>
    </location>
</feature>
<organism evidence="3 4">
    <name type="scientific">Pseudomonas fluorescens</name>
    <dbReference type="NCBI Taxonomy" id="294"/>
    <lineage>
        <taxon>Bacteria</taxon>
        <taxon>Pseudomonadati</taxon>
        <taxon>Pseudomonadota</taxon>
        <taxon>Gammaproteobacteria</taxon>
        <taxon>Pseudomonadales</taxon>
        <taxon>Pseudomonadaceae</taxon>
        <taxon>Pseudomonas</taxon>
    </lineage>
</organism>
<keyword evidence="1" id="KW-0812">Transmembrane</keyword>
<dbReference type="EMBL" id="SPVI01000016">
    <property type="protein sequence ID" value="TFW40974.1"/>
    <property type="molecule type" value="Genomic_DNA"/>
</dbReference>
<feature type="transmembrane region" description="Helical" evidence="1">
    <location>
        <begin position="129"/>
        <end position="152"/>
    </location>
</feature>
<name>A0A4Y9T9L3_PSEFL</name>
<dbReference type="InterPro" id="IPR003010">
    <property type="entry name" value="C-N_Hydrolase"/>
</dbReference>
<dbReference type="Gene3D" id="3.60.110.10">
    <property type="entry name" value="Carbon-nitrogen hydrolase"/>
    <property type="match status" value="1"/>
</dbReference>
<evidence type="ECO:0000259" key="2">
    <source>
        <dbReference type="Pfam" id="PF00795"/>
    </source>
</evidence>
<dbReference type="Proteomes" id="UP000297322">
    <property type="component" value="Unassembled WGS sequence"/>
</dbReference>
<dbReference type="InterPro" id="IPR036526">
    <property type="entry name" value="C-N_Hydrolase_sf"/>
</dbReference>
<comment type="caution">
    <text evidence="3">The sequence shown here is derived from an EMBL/GenBank/DDBJ whole genome shotgun (WGS) entry which is preliminary data.</text>
</comment>
<feature type="transmembrane region" description="Helical" evidence="1">
    <location>
        <begin position="46"/>
        <end position="66"/>
    </location>
</feature>
<proteinExistence type="predicted"/>
<dbReference type="SUPFAM" id="SSF56317">
    <property type="entry name" value="Carbon-nitrogen hydrolase"/>
    <property type="match status" value="1"/>
</dbReference>
<accession>A0A4Y9T9L3</accession>
<gene>
    <name evidence="3" type="ORF">E4T65_23040</name>
</gene>
<evidence type="ECO:0000313" key="3">
    <source>
        <dbReference type="EMBL" id="TFW40974.1"/>
    </source>
</evidence>
<reference evidence="3 4" key="1">
    <citation type="submission" date="2019-03" db="EMBL/GenBank/DDBJ databases">
        <title>Biocontrol and xenobiotic degradation properties of endophytic Pseudomonas fluorescens strain BRZ63.</title>
        <authorList>
            <person name="Chlebek D.A."/>
            <person name="Pinski A."/>
            <person name="Zur J.P."/>
            <person name="Michalska J."/>
            <person name="Hupert-Kocurek K.T."/>
        </authorList>
    </citation>
    <scope>NUCLEOTIDE SEQUENCE [LARGE SCALE GENOMIC DNA]</scope>
    <source>
        <strain evidence="3 4">BRZ63</strain>
    </source>
</reference>
<dbReference type="Pfam" id="PF00795">
    <property type="entry name" value="CN_hydrolase"/>
    <property type="match status" value="1"/>
</dbReference>
<feature type="transmembrane region" description="Helical" evidence="1">
    <location>
        <begin position="78"/>
        <end position="109"/>
    </location>
</feature>
<protein>
    <recommendedName>
        <fullName evidence="2">CN hydrolase domain-containing protein</fullName>
    </recommendedName>
</protein>
<evidence type="ECO:0000313" key="4">
    <source>
        <dbReference type="Proteomes" id="UP000297322"/>
    </source>
</evidence>
<evidence type="ECO:0000256" key="1">
    <source>
        <dbReference type="SAM" id="Phobius"/>
    </source>
</evidence>
<sequence>MNVSTSPVRVAVVQFDPQVGTQNRPANLNTSLSLALEAVNNGANLIVLPELANTGYLSSLLGVLVWRQQWRKRGWYPTYVPLVSVVPAVVLAYGGSMTVIVSSALLGALVAPPLACSIAGRLPSYLHPYIGNVLSMAISTVLIVPTIGYWLAQ</sequence>
<keyword evidence="1" id="KW-0472">Membrane</keyword>
<keyword evidence="1" id="KW-1133">Transmembrane helix</keyword>